<feature type="region of interest" description="Disordered" evidence="1">
    <location>
        <begin position="1"/>
        <end position="41"/>
    </location>
</feature>
<dbReference type="InterPro" id="IPR007922">
    <property type="entry name" value="DciA-like"/>
</dbReference>
<dbReference type="Proteomes" id="UP000470875">
    <property type="component" value="Unassembled WGS sequence"/>
</dbReference>
<comment type="caution">
    <text evidence="2">The sequence shown here is derived from an EMBL/GenBank/DDBJ whole genome shotgun (WGS) entry which is preliminary data.</text>
</comment>
<feature type="region of interest" description="Disordered" evidence="1">
    <location>
        <begin position="136"/>
        <end position="168"/>
    </location>
</feature>
<reference evidence="2 3" key="1">
    <citation type="submission" date="2019-08" db="EMBL/GenBank/DDBJ databases">
        <title>In-depth cultivation of the pig gut microbiome towards novel bacterial diversity and tailored functional studies.</title>
        <authorList>
            <person name="Wylensek D."/>
            <person name="Hitch T.C.A."/>
            <person name="Clavel T."/>
        </authorList>
    </citation>
    <scope>NUCLEOTIDE SEQUENCE [LARGE SCALE GENOMIC DNA]</scope>
    <source>
        <strain evidence="2 3">WB03_NA08</strain>
    </source>
</reference>
<dbReference type="AlphaFoldDB" id="A0A6N7WAX4"/>
<feature type="compositionally biased region" description="Basic and acidic residues" evidence="1">
    <location>
        <begin position="19"/>
        <end position="29"/>
    </location>
</feature>
<name>A0A6N7WAX4_9ACTO</name>
<dbReference type="PANTHER" id="PTHR36456:SF1">
    <property type="entry name" value="UPF0232 PROTEIN SCO3875"/>
    <property type="match status" value="1"/>
</dbReference>
<accession>A0A6N7WAX4</accession>
<sequence length="168" mass="18386">MVEATAGQFRSTTRITRVSKRDNPGKDNDLGSANTGWAPPPGFPRSRGVLWSHPRALGNVIGSLAQSRQWQEPLSLGTVIARWPEIVGPQVARHCSVTSIEEGKLHIHADSTAWSKQLRLLLPQIERRIAETVGSGQSPQVVIHGPQSPSWKHGMYSVKGRGPRDTYG</sequence>
<evidence type="ECO:0000256" key="1">
    <source>
        <dbReference type="SAM" id="MobiDB-lite"/>
    </source>
</evidence>
<proteinExistence type="predicted"/>
<gene>
    <name evidence="2" type="ORF">FYJ24_11570</name>
</gene>
<dbReference type="EMBL" id="VULO01000016">
    <property type="protein sequence ID" value="MSS85376.1"/>
    <property type="molecule type" value="Genomic_DNA"/>
</dbReference>
<keyword evidence="3" id="KW-1185">Reference proteome</keyword>
<protein>
    <submittedName>
        <fullName evidence="2">DUF721 domain-containing protein</fullName>
    </submittedName>
</protein>
<dbReference type="Pfam" id="PF05258">
    <property type="entry name" value="DciA"/>
    <property type="match status" value="1"/>
</dbReference>
<organism evidence="2 3">
    <name type="scientific">Scrofimicrobium canadense</name>
    <dbReference type="NCBI Taxonomy" id="2652290"/>
    <lineage>
        <taxon>Bacteria</taxon>
        <taxon>Bacillati</taxon>
        <taxon>Actinomycetota</taxon>
        <taxon>Actinomycetes</taxon>
        <taxon>Actinomycetales</taxon>
        <taxon>Actinomycetaceae</taxon>
        <taxon>Scrofimicrobium</taxon>
    </lineage>
</organism>
<dbReference type="PANTHER" id="PTHR36456">
    <property type="entry name" value="UPF0232 PROTEIN SCO3875"/>
    <property type="match status" value="1"/>
</dbReference>
<evidence type="ECO:0000313" key="2">
    <source>
        <dbReference type="EMBL" id="MSS85376.1"/>
    </source>
</evidence>
<evidence type="ECO:0000313" key="3">
    <source>
        <dbReference type="Proteomes" id="UP000470875"/>
    </source>
</evidence>